<organism evidence="3 4">
    <name type="scientific">Cuscuta europaea</name>
    <name type="common">European dodder</name>
    <dbReference type="NCBI Taxonomy" id="41803"/>
    <lineage>
        <taxon>Eukaryota</taxon>
        <taxon>Viridiplantae</taxon>
        <taxon>Streptophyta</taxon>
        <taxon>Embryophyta</taxon>
        <taxon>Tracheophyta</taxon>
        <taxon>Spermatophyta</taxon>
        <taxon>Magnoliopsida</taxon>
        <taxon>eudicotyledons</taxon>
        <taxon>Gunneridae</taxon>
        <taxon>Pentapetalae</taxon>
        <taxon>asterids</taxon>
        <taxon>lamiids</taxon>
        <taxon>Solanales</taxon>
        <taxon>Convolvulaceae</taxon>
        <taxon>Cuscuteae</taxon>
        <taxon>Cuscuta</taxon>
        <taxon>Cuscuta subgen. Cuscuta</taxon>
    </lineage>
</organism>
<feature type="domain" description="DM2" evidence="2">
    <location>
        <begin position="256"/>
        <end position="333"/>
    </location>
</feature>
<sequence length="470" mass="52687">MQTPQSVPVTQSQPAPPNLLRGPQSHFPGHFQLSNPQALASAQGGPSQSHLPPHHHLQSSRGISTNVGAGVSSPVSKRVPPRQHSRPTGQGQATGPMLKTMELAPAARKRKRKLPEKHIPEKVASLFPESALYTELLELESRLDASLMRMKTTLSESLKNPQCVQKTLRIYVFNTFSDQTWSLRIFGRILNNQTSSEPKFSSFFKKITVYLDQNLYTDNHVILWEGSRSPVLHDGFEVSRKGNKEFTAIIRLEMNHVPEKYKLSPALQEILGIEVETRARILGAVWQYVKAKKLQISDETSSFLCDPPLKKVFGEEKVKFCAVSQKIDPHLTIPQPIHLEHKVKLSGDSPSGSACYDVLVDVPITSQKEISTFLESLGKNMEIDVYDDAISAAIRKLNEHKKRRAFFLGFSQSPAEFINALIASQARDLKLVSGDSVRDEENERRSGFYHQSWIEDAVIRYLNRKAPAGQ</sequence>
<dbReference type="AlphaFoldDB" id="A0A9P0ZXL7"/>
<evidence type="ECO:0000313" key="3">
    <source>
        <dbReference type="EMBL" id="CAH9116273.1"/>
    </source>
</evidence>
<dbReference type="CDD" id="cd10568">
    <property type="entry name" value="SWIB_like"/>
    <property type="match status" value="1"/>
</dbReference>
<feature type="compositionally biased region" description="Polar residues" evidence="1">
    <location>
        <begin position="1"/>
        <end position="13"/>
    </location>
</feature>
<dbReference type="SUPFAM" id="SSF47592">
    <property type="entry name" value="SWIB/MDM2 domain"/>
    <property type="match status" value="1"/>
</dbReference>
<evidence type="ECO:0000313" key="4">
    <source>
        <dbReference type="Proteomes" id="UP001152484"/>
    </source>
</evidence>
<evidence type="ECO:0000256" key="1">
    <source>
        <dbReference type="SAM" id="MobiDB-lite"/>
    </source>
</evidence>
<keyword evidence="4" id="KW-1185">Reference proteome</keyword>
<reference evidence="3" key="1">
    <citation type="submission" date="2022-07" db="EMBL/GenBank/DDBJ databases">
        <authorList>
            <person name="Macas J."/>
            <person name="Novak P."/>
            <person name="Neumann P."/>
        </authorList>
    </citation>
    <scope>NUCLEOTIDE SEQUENCE</scope>
</reference>
<dbReference type="PANTHER" id="PTHR13844">
    <property type="entry name" value="SWI/SNF-RELATED MATRIX-ASSOCIATED ACTIN-DEPENDENT REGULATOR OF CHROMATIN SUBFAMILY D"/>
    <property type="match status" value="1"/>
</dbReference>
<dbReference type="OrthoDB" id="10263741at2759"/>
<dbReference type="InterPro" id="IPR019835">
    <property type="entry name" value="SWIB_domain"/>
</dbReference>
<gene>
    <name evidence="3" type="ORF">CEURO_LOCUS21083</name>
</gene>
<dbReference type="EMBL" id="CAMAPE010000070">
    <property type="protein sequence ID" value="CAH9116273.1"/>
    <property type="molecule type" value="Genomic_DNA"/>
</dbReference>
<dbReference type="InterPro" id="IPR003121">
    <property type="entry name" value="SWIB_MDM2_domain"/>
</dbReference>
<proteinExistence type="predicted"/>
<protein>
    <recommendedName>
        <fullName evidence="2">DM2 domain-containing protein</fullName>
    </recommendedName>
</protein>
<comment type="caution">
    <text evidence="3">The sequence shown here is derived from an EMBL/GenBank/DDBJ whole genome shotgun (WGS) entry which is preliminary data.</text>
</comment>
<dbReference type="InterPro" id="IPR036885">
    <property type="entry name" value="SWIB_MDM2_dom_sf"/>
</dbReference>
<dbReference type="Gene3D" id="1.10.245.10">
    <property type="entry name" value="SWIB/MDM2 domain"/>
    <property type="match status" value="1"/>
</dbReference>
<feature type="region of interest" description="Disordered" evidence="1">
    <location>
        <begin position="1"/>
        <end position="95"/>
    </location>
</feature>
<dbReference type="Pfam" id="PF02201">
    <property type="entry name" value="SWIB"/>
    <property type="match status" value="1"/>
</dbReference>
<dbReference type="PROSITE" id="PS51925">
    <property type="entry name" value="SWIB_MDM2"/>
    <property type="match status" value="1"/>
</dbReference>
<name>A0A9P0ZXL7_CUSEU</name>
<dbReference type="SMART" id="SM00151">
    <property type="entry name" value="SWIB"/>
    <property type="match status" value="1"/>
</dbReference>
<accession>A0A9P0ZXL7</accession>
<evidence type="ECO:0000259" key="2">
    <source>
        <dbReference type="PROSITE" id="PS51925"/>
    </source>
</evidence>
<dbReference type="Proteomes" id="UP001152484">
    <property type="component" value="Unassembled WGS sequence"/>
</dbReference>